<accession>A0A8X7C2K3</accession>
<reference evidence="1" key="1">
    <citation type="submission" date="2020-08" db="EMBL/GenBank/DDBJ databases">
        <title>Multicomponent nature underlies the extraordinary mechanical properties of spider dragline silk.</title>
        <authorList>
            <person name="Kono N."/>
            <person name="Nakamura H."/>
            <person name="Mori M."/>
            <person name="Yoshida Y."/>
            <person name="Ohtoshi R."/>
            <person name="Malay A.D."/>
            <person name="Moran D.A.P."/>
            <person name="Tomita M."/>
            <person name="Numata K."/>
            <person name="Arakawa K."/>
        </authorList>
    </citation>
    <scope>NUCLEOTIDE SEQUENCE</scope>
</reference>
<name>A0A8X7C2K3_9ARAC</name>
<proteinExistence type="predicted"/>
<dbReference type="OrthoDB" id="425619at2759"/>
<gene>
    <name evidence="1" type="ORF">TNIN_33791</name>
</gene>
<comment type="caution">
    <text evidence="1">The sequence shown here is derived from an EMBL/GenBank/DDBJ whole genome shotgun (WGS) entry which is preliminary data.</text>
</comment>
<dbReference type="EMBL" id="BMAV01009083">
    <property type="protein sequence ID" value="GFY53085.1"/>
    <property type="molecule type" value="Genomic_DNA"/>
</dbReference>
<evidence type="ECO:0000313" key="1">
    <source>
        <dbReference type="EMBL" id="GFY53085.1"/>
    </source>
</evidence>
<dbReference type="Proteomes" id="UP000886998">
    <property type="component" value="Unassembled WGS sequence"/>
</dbReference>
<evidence type="ECO:0000313" key="2">
    <source>
        <dbReference type="Proteomes" id="UP000886998"/>
    </source>
</evidence>
<dbReference type="AlphaFoldDB" id="A0A8X7C2K3"/>
<protein>
    <submittedName>
        <fullName evidence="1">Uncharacterized protein</fullName>
    </submittedName>
</protein>
<sequence>MAFLTKEKKEDLRRLGWEMRFVVAEDLRILDIKQLILSAEGYEKNSIKDLFTNIIEERIEKNKVAAQVAEWERRKAEINFELHKLKLQLEVQKSGVSHEKAHLREYRSKSYTPKRISLDDRFNPAGSTSFFNRNDKLKTDDKSERPPASCYDCDKLGVTKLRCPNCTPIANRNSANFGNIIWHSCFSTPNQISVLKLAVNGIGGTAYADIGASHSIAGKTLYRLLQ</sequence>
<organism evidence="1 2">
    <name type="scientific">Trichonephila inaurata madagascariensis</name>
    <dbReference type="NCBI Taxonomy" id="2747483"/>
    <lineage>
        <taxon>Eukaryota</taxon>
        <taxon>Metazoa</taxon>
        <taxon>Ecdysozoa</taxon>
        <taxon>Arthropoda</taxon>
        <taxon>Chelicerata</taxon>
        <taxon>Arachnida</taxon>
        <taxon>Araneae</taxon>
        <taxon>Araneomorphae</taxon>
        <taxon>Entelegynae</taxon>
        <taxon>Araneoidea</taxon>
        <taxon>Nephilidae</taxon>
        <taxon>Trichonephila</taxon>
        <taxon>Trichonephila inaurata</taxon>
    </lineage>
</organism>
<keyword evidence="2" id="KW-1185">Reference proteome</keyword>